<sequence length="703" mass="76167">MGVVDVLVVTALIEEQDAFLEIARERTPARLGVADWTDVPGDLPYRVGSLILPAGRSIRIGVARPIRKGGTEAGLVAGALTERLRPALLAMSGVCAGNPREVVLGDVVVAELAYRYQDGKGSPNALRPDHRQTVLDDDWIRAAQELPLDGLVTNGPASAEEVRLWFLACLENGLDPREHPARPRYIDDEQWPIVLDALRDDGLIQPFRGGPRSTLTPLGRSHLRHQRYREVGSPQVMPYRVTVGPMASGDVVVKDGLTWDTLRASGVETVAGLEMEAATIARTGAGLGKISWLVAKGVMDYADPRKNDNVKQFAARASADVLLQLIATHLPGTAPAMPMTSHEPRPVVDAHSDGGWRRRADVDHDQLFGTQEVLPRIGKALVNPDGDGLISIFGPGGAGKTTLAYEAVKQFAGDGGFTRVAWVSAKLSHLRDLGVIETSRHTRTGWLDMIAEVAEQLDVRVDLHPARLEESLANALQSSIEIARPCLIVIDNLESAPDAQLAVDFLTRSPVLRPHKVVLTTRNSARLIAPTVREFAWHGLDSDAVREFAAYLAADTSGFELDDLDVDELISMSGGIPLLVKVAVRLAVHTSQPLRTVIDQVRNPGGELGSLVGQFLYEQSMTALAASAGVGDDNAIGLMNSFCARPDGESLNLEDFFELSLIADRAQFERARTTAHKLALIRGVDGNRRFTIHPLLRDFVCRG</sequence>
<dbReference type="PANTHER" id="PTHR46832">
    <property type="entry name" value="5'-METHYLTHIOADENOSINE/S-ADENOSYLHOMOCYSTEINE NUCLEOSIDASE"/>
    <property type="match status" value="1"/>
</dbReference>
<dbReference type="SUPFAM" id="SSF53167">
    <property type="entry name" value="Purine and uridine phosphorylases"/>
    <property type="match status" value="1"/>
</dbReference>
<reference evidence="2 3" key="1">
    <citation type="submission" date="2020-08" db="EMBL/GenBank/DDBJ databases">
        <authorList>
            <person name="Mo P."/>
        </authorList>
    </citation>
    <scope>NUCLEOTIDE SEQUENCE [LARGE SCALE GENOMIC DNA]</scope>
    <source>
        <strain evidence="2 3">CGMCC 4.1532</strain>
    </source>
</reference>
<dbReference type="KEGG" id="ppel:H6H00_07010"/>
<dbReference type="PANTHER" id="PTHR46832:SF1">
    <property type="entry name" value="5'-METHYLTHIOADENOSINE_S-ADENOSYLHOMOCYSTEINE NUCLEOSIDASE"/>
    <property type="match status" value="1"/>
</dbReference>
<evidence type="ECO:0000313" key="3">
    <source>
        <dbReference type="Proteomes" id="UP000515728"/>
    </source>
</evidence>
<dbReference type="GO" id="GO:0005829">
    <property type="term" value="C:cytosol"/>
    <property type="evidence" value="ECO:0007669"/>
    <property type="project" value="TreeGrafter"/>
</dbReference>
<dbReference type="GO" id="GO:0019284">
    <property type="term" value="P:L-methionine salvage from S-adenosylmethionine"/>
    <property type="evidence" value="ECO:0007669"/>
    <property type="project" value="TreeGrafter"/>
</dbReference>
<dbReference type="GO" id="GO:0043531">
    <property type="term" value="F:ADP binding"/>
    <property type="evidence" value="ECO:0007669"/>
    <property type="project" value="InterPro"/>
</dbReference>
<dbReference type="InterPro" id="IPR041664">
    <property type="entry name" value="AAA_16"/>
</dbReference>
<dbReference type="GO" id="GO:0009116">
    <property type="term" value="P:nucleoside metabolic process"/>
    <property type="evidence" value="ECO:0007669"/>
    <property type="project" value="InterPro"/>
</dbReference>
<dbReference type="Proteomes" id="UP000515728">
    <property type="component" value="Chromosome"/>
</dbReference>
<evidence type="ECO:0000259" key="1">
    <source>
        <dbReference type="Pfam" id="PF13191"/>
    </source>
</evidence>
<organism evidence="2 3">
    <name type="scientific">Pseudonocardia petroleophila</name>
    <dbReference type="NCBI Taxonomy" id="37331"/>
    <lineage>
        <taxon>Bacteria</taxon>
        <taxon>Bacillati</taxon>
        <taxon>Actinomycetota</taxon>
        <taxon>Actinomycetes</taxon>
        <taxon>Pseudonocardiales</taxon>
        <taxon>Pseudonocardiaceae</taxon>
        <taxon>Pseudonocardia</taxon>
    </lineage>
</organism>
<evidence type="ECO:0000313" key="2">
    <source>
        <dbReference type="EMBL" id="QNG53686.1"/>
    </source>
</evidence>
<dbReference type="Gene3D" id="3.40.50.300">
    <property type="entry name" value="P-loop containing nucleotide triphosphate hydrolases"/>
    <property type="match status" value="1"/>
</dbReference>
<dbReference type="Pfam" id="PF13191">
    <property type="entry name" value="AAA_16"/>
    <property type="match status" value="1"/>
</dbReference>
<dbReference type="SUPFAM" id="SSF52540">
    <property type="entry name" value="P-loop containing nucleoside triphosphate hydrolases"/>
    <property type="match status" value="1"/>
</dbReference>
<dbReference type="GO" id="GO:0008782">
    <property type="term" value="F:adenosylhomocysteine nucleosidase activity"/>
    <property type="evidence" value="ECO:0007669"/>
    <property type="project" value="TreeGrafter"/>
</dbReference>
<dbReference type="GO" id="GO:0008930">
    <property type="term" value="F:methylthioadenosine nucleosidase activity"/>
    <property type="evidence" value="ECO:0007669"/>
    <property type="project" value="TreeGrafter"/>
</dbReference>
<proteinExistence type="predicted"/>
<dbReference type="Gene3D" id="3.40.50.1580">
    <property type="entry name" value="Nucleoside phosphorylase domain"/>
    <property type="match status" value="1"/>
</dbReference>
<gene>
    <name evidence="2" type="ORF">H6H00_07010</name>
</gene>
<protein>
    <submittedName>
        <fullName evidence="2">AAA family ATPase</fullName>
    </submittedName>
</protein>
<dbReference type="InterPro" id="IPR035994">
    <property type="entry name" value="Nucleoside_phosphorylase_sf"/>
</dbReference>
<dbReference type="AlphaFoldDB" id="A0A7G7MLM5"/>
<accession>A0A7G7MLM5</accession>
<dbReference type="EMBL" id="CP060131">
    <property type="protein sequence ID" value="QNG53686.1"/>
    <property type="molecule type" value="Genomic_DNA"/>
</dbReference>
<dbReference type="RefSeq" id="WP_185720513.1">
    <property type="nucleotide sequence ID" value="NZ_CP060131.1"/>
</dbReference>
<keyword evidence="3" id="KW-1185">Reference proteome</keyword>
<feature type="domain" description="Orc1-like AAA ATPase" evidence="1">
    <location>
        <begin position="386"/>
        <end position="506"/>
    </location>
</feature>
<dbReference type="InterPro" id="IPR027417">
    <property type="entry name" value="P-loop_NTPase"/>
</dbReference>
<name>A0A7G7MLM5_9PSEU</name>